<dbReference type="EMBL" id="BSEC01000003">
    <property type="protein sequence ID" value="GLI95428.1"/>
    <property type="molecule type" value="Genomic_DNA"/>
</dbReference>
<accession>A0A9W6GYH9</accession>
<dbReference type="NCBIfam" id="TIGR03079">
    <property type="entry name" value="CH4_NH3mon_ox_B"/>
    <property type="match status" value="1"/>
</dbReference>
<reference evidence="3" key="1">
    <citation type="journal article" date="2023" name="Int. J. Syst. Evol. Microbiol.">
        <title>Methylocystis iwaonis sp. nov., a type II methane-oxidizing bacterium from surface soil of a rice paddy field in Japan, and emended description of the genus Methylocystis (ex Whittenbury et al. 1970) Bowman et al. 1993.</title>
        <authorList>
            <person name="Kaise H."/>
            <person name="Sawadogo J.B."/>
            <person name="Alam M.S."/>
            <person name="Ueno C."/>
            <person name="Dianou D."/>
            <person name="Shinjo R."/>
            <person name="Asakawa S."/>
        </authorList>
    </citation>
    <scope>NUCLEOTIDE SEQUENCE</scope>
    <source>
        <strain evidence="3">LMG27198</strain>
    </source>
</reference>
<feature type="transmembrane region" description="Helical" evidence="1">
    <location>
        <begin position="185"/>
        <end position="203"/>
    </location>
</feature>
<dbReference type="InterPro" id="IPR023301">
    <property type="entry name" value="NH3_CH4_mOase_suB_N"/>
</dbReference>
<feature type="chain" id="PRO_5040924684" description="Methane monooxygenase/ammonia monooxygenase subunit B" evidence="2">
    <location>
        <begin position="23"/>
        <end position="411"/>
    </location>
</feature>
<dbReference type="InterPro" id="IPR006833">
    <property type="entry name" value="NH3_CH4_mOase_B"/>
</dbReference>
<comment type="caution">
    <text evidence="3">The sequence shown here is derived from an EMBL/GenBank/DDBJ whole genome shotgun (WGS) entry which is preliminary data.</text>
</comment>
<dbReference type="InterPro" id="IPR023141">
    <property type="entry name" value="NH3_CH4_mOase_suB_hlx_hairpin"/>
</dbReference>
<dbReference type="Gene3D" id="2.60.120.570">
    <property type="entry name" value="Particulate methane monooxygenase, b subunit. Chain: A, domain 1"/>
    <property type="match status" value="1"/>
</dbReference>
<feature type="transmembrane region" description="Helical" evidence="1">
    <location>
        <begin position="231"/>
        <end position="249"/>
    </location>
</feature>
<dbReference type="Gene3D" id="2.60.40.1580">
    <property type="entry name" value="Particulate methane monooxygenase, b subunit. Chain: A, domain 3"/>
    <property type="match status" value="1"/>
</dbReference>
<dbReference type="RefSeq" id="WP_281806221.1">
    <property type="nucleotide sequence ID" value="NZ_BSEC01000003.1"/>
</dbReference>
<feature type="signal peptide" evidence="2">
    <location>
        <begin position="1"/>
        <end position="22"/>
    </location>
</feature>
<evidence type="ECO:0000313" key="3">
    <source>
        <dbReference type="EMBL" id="GLI95428.1"/>
    </source>
</evidence>
<proteinExistence type="predicted"/>
<keyword evidence="1" id="KW-0812">Transmembrane</keyword>
<name>A0A9W6GYH9_9HYPH</name>
<dbReference type="Gene3D" id="1.10.287.710">
    <property type="entry name" value="Helix hairpin bin"/>
    <property type="match status" value="1"/>
</dbReference>
<dbReference type="NCBIfam" id="NF041640">
    <property type="entry name" value="AmoB_BACT"/>
    <property type="match status" value="1"/>
</dbReference>
<sequence>MKRQLKTLFGALFLGLCAGSLAPDAALAHGEKALEPFIRMRTIQWYDVAWSKSKLAVNEEVVITGKFHVAEDWPRGVAKPDATYLNVSAPGPVMVRTERYLNGQPSVSSVALKPGGDYDFKMVLKARMPGRFHLHPFFNLHDAGSVVGPGQWLEVDGDASAFSNQVKTLDGSVIDMETYGLANGLAWHFFWIALGSAWLLWWVRRPLFIPRYKMLHAGQEASLITPMDRHVGAVILVGVPLIVLAANFMTDRQYRNAIPLQAAMDQIDPLPAIVDAGTVQVKIQRAEYNVPARAMTMTAKLHNGSEHPIRVGEFATANVRFLNPAIVQPPQGEGAALAVAEGLTFDSSAPIAPGETRTIRITATDSLWQRERLDGLIRDADTRMGGLLFLYGDDGQRYVSSVSAAVIPKFD</sequence>
<evidence type="ECO:0000313" key="4">
    <source>
        <dbReference type="Proteomes" id="UP001144323"/>
    </source>
</evidence>
<protein>
    <recommendedName>
        <fullName evidence="5">Methane monooxygenase/ammonia monooxygenase subunit B</fullName>
    </recommendedName>
</protein>
<keyword evidence="1" id="KW-0472">Membrane</keyword>
<evidence type="ECO:0008006" key="5">
    <source>
        <dbReference type="Google" id="ProtNLM"/>
    </source>
</evidence>
<evidence type="ECO:0000256" key="2">
    <source>
        <dbReference type="SAM" id="SignalP"/>
    </source>
</evidence>
<dbReference type="Proteomes" id="UP001144323">
    <property type="component" value="Unassembled WGS sequence"/>
</dbReference>
<dbReference type="AlphaFoldDB" id="A0A9W6GYH9"/>
<gene>
    <name evidence="3" type="ORF">LMG27198_44200</name>
</gene>
<dbReference type="InterPro" id="IPR023303">
    <property type="entry name" value="NH3_CH4_mOase_suB_C"/>
</dbReference>
<keyword evidence="1" id="KW-1133">Transmembrane helix</keyword>
<keyword evidence="4" id="KW-1185">Reference proteome</keyword>
<dbReference type="Pfam" id="PF04744">
    <property type="entry name" value="Monooxygenase_B"/>
    <property type="match status" value="1"/>
</dbReference>
<organism evidence="3 4">
    <name type="scientific">Methylocystis echinoides</name>
    <dbReference type="NCBI Taxonomy" id="29468"/>
    <lineage>
        <taxon>Bacteria</taxon>
        <taxon>Pseudomonadati</taxon>
        <taxon>Pseudomonadota</taxon>
        <taxon>Alphaproteobacteria</taxon>
        <taxon>Hyphomicrobiales</taxon>
        <taxon>Methylocystaceae</taxon>
        <taxon>Methylocystis</taxon>
    </lineage>
</organism>
<keyword evidence="2" id="KW-0732">Signal</keyword>
<evidence type="ECO:0000256" key="1">
    <source>
        <dbReference type="SAM" id="Phobius"/>
    </source>
</evidence>